<reference evidence="4 5" key="1">
    <citation type="submission" date="2018-06" db="EMBL/GenBank/DDBJ databases">
        <authorList>
            <consortium name="Pathogen Informatics"/>
            <person name="Doyle S."/>
        </authorList>
    </citation>
    <scope>NUCLEOTIDE SEQUENCE [LARGE SCALE GENOMIC DNA]</scope>
    <source>
        <strain evidence="4 5">NCTC13773</strain>
    </source>
</reference>
<dbReference type="SUPFAM" id="SSF53448">
    <property type="entry name" value="Nucleotide-diphospho-sugar transferases"/>
    <property type="match status" value="1"/>
</dbReference>
<dbReference type="GO" id="GO:0046872">
    <property type="term" value="F:metal ion binding"/>
    <property type="evidence" value="ECO:0007669"/>
    <property type="project" value="UniProtKB-KW"/>
</dbReference>
<dbReference type="GO" id="GO:0016757">
    <property type="term" value="F:glycosyltransferase activity"/>
    <property type="evidence" value="ECO:0007669"/>
    <property type="project" value="UniProtKB-KW"/>
</dbReference>
<dbReference type="Proteomes" id="UP000249013">
    <property type="component" value="Chromosome 1"/>
</dbReference>
<keyword evidence="1" id="KW-0328">Glycosyltransferase</keyword>
<evidence type="ECO:0000313" key="4">
    <source>
        <dbReference type="EMBL" id="SQG78569.1"/>
    </source>
</evidence>
<evidence type="ECO:0000256" key="1">
    <source>
        <dbReference type="ARBA" id="ARBA00022676"/>
    </source>
</evidence>
<protein>
    <submittedName>
        <fullName evidence="4">Lipopolysaccharide glycosyltransferase</fullName>
    </submittedName>
</protein>
<evidence type="ECO:0000313" key="5">
    <source>
        <dbReference type="Proteomes" id="UP000249013"/>
    </source>
</evidence>
<name>A0AA94M151_9STRE</name>
<evidence type="ECO:0000256" key="3">
    <source>
        <dbReference type="ARBA" id="ARBA00022723"/>
    </source>
</evidence>
<dbReference type="InterPro" id="IPR029044">
    <property type="entry name" value="Nucleotide-diphossugar_trans"/>
</dbReference>
<keyword evidence="2" id="KW-0808">Transferase</keyword>
<gene>
    <name evidence="4" type="primary">gspA</name>
    <name evidence="4" type="ORF">NCTC13773_00335</name>
</gene>
<sequence length="323" mass="36947">MTTKTIPVFFATDDRYAKYLHVSLVSLIAHTSPLHSYHIHILNQGLTDQHQANFKKLETDNVTVDLVDMGEHFAQVMTGDTSTLRGDYSTMTIYFRLFIAEMFPAYDKAIYLDADTILLRDIAELFETDLSGNLVAAAFDSFASEVPITKRYVEEILGLEATDYLNSGVLVMNLKAMRAVNFCQHFVNLRTAYNFDLLAGDQDYLNVMTDGAKVKLSSDWNVLPQIRIDSPKLIHYNLFDKPWHYEGLAYEEYFWEYAKKTPYYQDLLDERAAFSKGGKEKDQESLAALLKHANEIVGDSIAKTLKKVREEGHDDWWLKASGY</sequence>
<proteinExistence type="predicted"/>
<dbReference type="InterPro" id="IPR050748">
    <property type="entry name" value="Glycosyltrans_8_dom-fam"/>
</dbReference>
<dbReference type="Pfam" id="PF01501">
    <property type="entry name" value="Glyco_transf_8"/>
    <property type="match status" value="1"/>
</dbReference>
<evidence type="ECO:0000256" key="2">
    <source>
        <dbReference type="ARBA" id="ARBA00022679"/>
    </source>
</evidence>
<dbReference type="InterPro" id="IPR002495">
    <property type="entry name" value="Glyco_trans_8"/>
</dbReference>
<dbReference type="PANTHER" id="PTHR13778">
    <property type="entry name" value="GLYCOSYLTRANSFERASE 8 DOMAIN-CONTAINING PROTEIN"/>
    <property type="match status" value="1"/>
</dbReference>
<dbReference type="Gene3D" id="3.90.550.10">
    <property type="entry name" value="Spore Coat Polysaccharide Biosynthesis Protein SpsA, Chain A"/>
    <property type="match status" value="1"/>
</dbReference>
<dbReference type="EMBL" id="LS483409">
    <property type="protein sequence ID" value="SQG78569.1"/>
    <property type="molecule type" value="Genomic_DNA"/>
</dbReference>
<dbReference type="PANTHER" id="PTHR13778:SF47">
    <property type="entry name" value="LIPOPOLYSACCHARIDE 1,3-GALACTOSYLTRANSFERASE"/>
    <property type="match status" value="1"/>
</dbReference>
<keyword evidence="3" id="KW-0479">Metal-binding</keyword>
<organism evidence="4 5">
    <name type="scientific">Streptococcus gallolyticus</name>
    <dbReference type="NCBI Taxonomy" id="315405"/>
    <lineage>
        <taxon>Bacteria</taxon>
        <taxon>Bacillati</taxon>
        <taxon>Bacillota</taxon>
        <taxon>Bacilli</taxon>
        <taxon>Lactobacillales</taxon>
        <taxon>Streptococcaceae</taxon>
        <taxon>Streptococcus</taxon>
    </lineage>
</organism>
<accession>A0AA94M151</accession>
<dbReference type="RefSeq" id="WP_077496104.1">
    <property type="nucleotide sequence ID" value="NZ_LS483409.1"/>
</dbReference>
<dbReference type="CDD" id="cd04194">
    <property type="entry name" value="GT8_A4GalT_like"/>
    <property type="match status" value="1"/>
</dbReference>
<dbReference type="AlphaFoldDB" id="A0AA94M151"/>